<evidence type="ECO:0000313" key="2">
    <source>
        <dbReference type="Proteomes" id="UP000216998"/>
    </source>
</evidence>
<dbReference type="Proteomes" id="UP000216998">
    <property type="component" value="Unassembled WGS sequence"/>
</dbReference>
<accession>A0A255Z5Q9</accession>
<reference evidence="1 2" key="1">
    <citation type="submission" date="2017-07" db="EMBL/GenBank/DDBJ databases">
        <title>Niveispirillum cyanobacteriorum sp. nov., isolated from cyanobacterial aggregates in a eutrophic lake.</title>
        <authorList>
            <person name="Cai H."/>
        </authorList>
    </citation>
    <scope>NUCLEOTIDE SEQUENCE [LARGE SCALE GENOMIC DNA]</scope>
    <source>
        <strain evidence="2">TH1-14</strain>
    </source>
</reference>
<gene>
    <name evidence="1" type="ORF">CHU95_03150</name>
</gene>
<protein>
    <submittedName>
        <fullName evidence="1">Uncharacterized protein</fullName>
    </submittedName>
</protein>
<evidence type="ECO:0000313" key="1">
    <source>
        <dbReference type="EMBL" id="OYQ36786.1"/>
    </source>
</evidence>
<proteinExistence type="predicted"/>
<keyword evidence="2" id="KW-1185">Reference proteome</keyword>
<dbReference type="AlphaFoldDB" id="A0A255Z5Q9"/>
<sequence>MTVMLCFTVFHTGETMAHGLVEKLEHHVGGSMDGDHTVHEKHVETDDSDQHIDRFHHAHDTVTHLLVVVPTQVQVTSPPLLRGHVPLPISFTRQHSDIRIDRPPRQA</sequence>
<name>A0A255Z5Q9_9PROT</name>
<organism evidence="1 2">
    <name type="scientific">Niveispirillum lacus</name>
    <dbReference type="NCBI Taxonomy" id="1981099"/>
    <lineage>
        <taxon>Bacteria</taxon>
        <taxon>Pseudomonadati</taxon>
        <taxon>Pseudomonadota</taxon>
        <taxon>Alphaproteobacteria</taxon>
        <taxon>Rhodospirillales</taxon>
        <taxon>Azospirillaceae</taxon>
        <taxon>Niveispirillum</taxon>
    </lineage>
</organism>
<dbReference type="EMBL" id="NOXU01000020">
    <property type="protein sequence ID" value="OYQ36786.1"/>
    <property type="molecule type" value="Genomic_DNA"/>
</dbReference>
<comment type="caution">
    <text evidence="1">The sequence shown here is derived from an EMBL/GenBank/DDBJ whole genome shotgun (WGS) entry which is preliminary data.</text>
</comment>